<dbReference type="Gene3D" id="3.40.33.10">
    <property type="entry name" value="CAP"/>
    <property type="match status" value="1"/>
</dbReference>
<feature type="domain" description="SCP" evidence="1">
    <location>
        <begin position="1"/>
        <end position="98"/>
    </location>
</feature>
<dbReference type="SMART" id="SM00198">
    <property type="entry name" value="SCP"/>
    <property type="match status" value="1"/>
</dbReference>
<dbReference type="AlphaFoldDB" id="A0A3P7JJE4"/>
<organism evidence="2 3">
    <name type="scientific">Strongylus vulgaris</name>
    <name type="common">Blood worm</name>
    <dbReference type="NCBI Taxonomy" id="40348"/>
    <lineage>
        <taxon>Eukaryota</taxon>
        <taxon>Metazoa</taxon>
        <taxon>Ecdysozoa</taxon>
        <taxon>Nematoda</taxon>
        <taxon>Chromadorea</taxon>
        <taxon>Rhabditida</taxon>
        <taxon>Rhabditina</taxon>
        <taxon>Rhabditomorpha</taxon>
        <taxon>Strongyloidea</taxon>
        <taxon>Strongylidae</taxon>
        <taxon>Strongylus</taxon>
    </lineage>
</organism>
<dbReference type="Pfam" id="PF00188">
    <property type="entry name" value="CAP"/>
    <property type="match status" value="1"/>
</dbReference>
<evidence type="ECO:0000259" key="1">
    <source>
        <dbReference type="SMART" id="SM00198"/>
    </source>
</evidence>
<proteinExistence type="predicted"/>
<evidence type="ECO:0000313" key="3">
    <source>
        <dbReference type="Proteomes" id="UP000270094"/>
    </source>
</evidence>
<dbReference type="Proteomes" id="UP000270094">
    <property type="component" value="Unassembled WGS sequence"/>
</dbReference>
<reference evidence="2 3" key="1">
    <citation type="submission" date="2018-11" db="EMBL/GenBank/DDBJ databases">
        <authorList>
            <consortium name="Pathogen Informatics"/>
        </authorList>
    </citation>
    <scope>NUCLEOTIDE SEQUENCE [LARGE SCALE GENOMIC DNA]</scope>
</reference>
<dbReference type="EMBL" id="UYYB01096696">
    <property type="protein sequence ID" value="VDM76287.1"/>
    <property type="molecule type" value="Genomic_DNA"/>
</dbReference>
<keyword evidence="3" id="KW-1185">Reference proteome</keyword>
<dbReference type="CDD" id="cd05380">
    <property type="entry name" value="CAP_euk"/>
    <property type="match status" value="1"/>
</dbReference>
<dbReference type="InterPro" id="IPR014044">
    <property type="entry name" value="CAP_dom"/>
</dbReference>
<dbReference type="InterPro" id="IPR035940">
    <property type="entry name" value="CAP_sf"/>
</dbReference>
<sequence>MYKLKYDCEMEKIAAAHASRCQFKHSDRSARQYSGENIFMASPPGDKAAYAWAGELNQYGVGKENIFTIDIANRPGQVIGHYTQEFCLNAVQSYNAPPPPPSHS</sequence>
<protein>
    <recommendedName>
        <fullName evidence="1">SCP domain-containing protein</fullName>
    </recommendedName>
</protein>
<dbReference type="SUPFAM" id="SSF55797">
    <property type="entry name" value="PR-1-like"/>
    <property type="match status" value="1"/>
</dbReference>
<gene>
    <name evidence="2" type="ORF">SVUK_LOCUS11285</name>
</gene>
<evidence type="ECO:0000313" key="2">
    <source>
        <dbReference type="EMBL" id="VDM76287.1"/>
    </source>
</evidence>
<dbReference type="OrthoDB" id="5853705at2759"/>
<accession>A0A3P7JJE4</accession>
<name>A0A3P7JJE4_STRVU</name>